<dbReference type="SUPFAM" id="SSF53850">
    <property type="entry name" value="Periplasmic binding protein-like II"/>
    <property type="match status" value="3"/>
</dbReference>
<keyword evidence="2" id="KW-0732">Signal</keyword>
<proteinExistence type="predicted"/>
<dbReference type="InterPro" id="IPR001156">
    <property type="entry name" value="Transferrin-like_dom"/>
</dbReference>
<sequence>MESFRLLLLGVLALLCTGCAHARIIVCIAPSSPNETSESACKAALEMMYDAMDFLCTLRTSKDECLQAVEEGQAHVTIVGGNLLYSAYAKYNFAAIVAESASEDLGDASHWGVALTKRSMCASVDGDNSVGGPITGLDDSLRGKRACHAGYRTTSGWFLPVGKLAERGIMNLSESTARAEEEGVRVDAEAVKNFWEDNVCAPGSTSNGPKLDGSIYGRVGANGGGLCKQCKQGCTNDDPYAGYDGALRCIDDINQDEVTGGDIAFVKHSTVPDYDGPPLNTRKNDFVGICDAGCMTLFDEEGNPTKDGDGQFKYKKCSTGKSASNAMVAKKSFIGTSEHNKLMTAMGLGSSNSADITSAALKNEGFVGLWSTDTSKLYKISKPATDDGFKSFFTAYNGFQNLRNSDSSLRVCISGSASTGQCESALNSAYGSGGMSFYCMKKSEDGCLEAVRAGEAHVTVVGGDELFAAHNQYNLAAIIAESADLQGPSYWGVALVRRNLCKNVDGDPALGFGTITGLDSSLKGRKVCHAGYRKSAGWYLPVGTLANDSVIDFSEFASMAHDEGVRVDAKTVEKFWDGNVCSPGKTANGPKIGENGEGEKFGEVGPDGSGLCKLCKTDCTADDPYAGYFGALYCIDDEDKPSTTGGDIAIVKHTTMRDYKRWLPVPKEEHMGICPTKEDGTSGGCMSLFDRSGEPLKDDDGRFKYEKCSTGKSASNAMVATRGFVETEMYAKLMKALDLDTNNVADVNQTSPIVDEENVGIWGSDTKQLHRIADPQTTSGFKDFFIAYDQFREVRNADFIYNDGSEVIVCVPRNDDSELVRRCTDVMNVQYGTSELYFNCKAASSVEACQHGIRDGTFHITTLGGIELFTSYEDYSLEPLVAEIYVTRDPAAYYGIGVVKASQCGEGKMFTGKNKQSLQGKDSCHAGYREAGGWYLPLGSLLSGENPIMPTVQDPNGQVRTDAYSASEFFGKVCAPRATDDGPKVNGTIWEPLCELCKESGGSDPCAANPTQDGNPYYDYTGAFKCMKEGTDESPRVGWVKHTTLSDYNRQFPADRQSLADYAILCTDGCRAWTEENYKDPACNNGEFASQAVIARKDFKTSDLGSKVKATLLNAGKVKLAAMEIAGQENFFWSASTESLEDVSARAFEDDFYQAYSELKEVLYLALGTSPGANHSATMELTLEFPNNPPLDEALRNDIEADIEQELKNACNAAGESCPEAFFSGNITCSADCESGSLQRSLLASEVKASGTVNNIVGSQAFVDYMKKEVKTLGGGTVKSIDIIDESGGAALLRMGFGGCVALVLGLFLAMA</sequence>
<keyword evidence="1" id="KW-0472">Membrane</keyword>
<feature type="domain" description="Transferrin-like" evidence="3">
    <location>
        <begin position="24"/>
        <end position="410"/>
    </location>
</feature>
<feature type="chain" id="PRO_5030889965" description="Transferrin-like domain-containing protein" evidence="2">
    <location>
        <begin position="23"/>
        <end position="1312"/>
    </location>
</feature>
<dbReference type="CDD" id="cd13529">
    <property type="entry name" value="PBP2_transferrin"/>
    <property type="match status" value="3"/>
</dbReference>
<feature type="signal peptide" evidence="2">
    <location>
        <begin position="1"/>
        <end position="22"/>
    </location>
</feature>
<evidence type="ECO:0000256" key="2">
    <source>
        <dbReference type="SAM" id="SignalP"/>
    </source>
</evidence>
<dbReference type="GO" id="GO:0006826">
    <property type="term" value="P:iron ion transport"/>
    <property type="evidence" value="ECO:0007669"/>
    <property type="project" value="TreeGrafter"/>
</dbReference>
<protein>
    <recommendedName>
        <fullName evidence="3">Transferrin-like domain-containing protein</fullName>
    </recommendedName>
</protein>
<feature type="domain" description="Transferrin-like" evidence="3">
    <location>
        <begin position="413"/>
        <end position="659"/>
    </location>
</feature>
<dbReference type="EMBL" id="HBIP01013564">
    <property type="protein sequence ID" value="CAE0492725.1"/>
    <property type="molecule type" value="Transcribed_RNA"/>
</dbReference>
<dbReference type="PROSITE" id="PS51408">
    <property type="entry name" value="TRANSFERRIN_LIKE_4"/>
    <property type="match status" value="3"/>
</dbReference>
<dbReference type="PANTHER" id="PTHR11485:SF29">
    <property type="entry name" value="TRANSFERRIN 2"/>
    <property type="match status" value="1"/>
</dbReference>
<dbReference type="PRINTS" id="PR00422">
    <property type="entry name" value="TRANSFERRIN"/>
</dbReference>
<keyword evidence="1" id="KW-1133">Transmembrane helix</keyword>
<reference evidence="4" key="1">
    <citation type="submission" date="2021-01" db="EMBL/GenBank/DDBJ databases">
        <authorList>
            <person name="Corre E."/>
            <person name="Pelletier E."/>
            <person name="Niang G."/>
            <person name="Scheremetjew M."/>
            <person name="Finn R."/>
            <person name="Kale V."/>
            <person name="Holt S."/>
            <person name="Cochrane G."/>
            <person name="Meng A."/>
            <person name="Brown T."/>
            <person name="Cohen L."/>
        </authorList>
    </citation>
    <scope>NUCLEOTIDE SEQUENCE</scope>
    <source>
        <strain evidence="4">CCMP1320</strain>
    </source>
</reference>
<name>A0A7S3QUH4_DUNTE</name>
<accession>A0A7S3QUH4</accession>
<gene>
    <name evidence="4" type="ORF">DTER00134_LOCUS7798</name>
</gene>
<evidence type="ECO:0000259" key="3">
    <source>
        <dbReference type="PROSITE" id="PS51408"/>
    </source>
</evidence>
<dbReference type="PANTHER" id="PTHR11485">
    <property type="entry name" value="TRANSFERRIN"/>
    <property type="match status" value="1"/>
</dbReference>
<dbReference type="Pfam" id="PF00405">
    <property type="entry name" value="Transferrin"/>
    <property type="match status" value="3"/>
</dbReference>
<dbReference type="SMART" id="SM00094">
    <property type="entry name" value="TR_FER"/>
    <property type="match status" value="1"/>
</dbReference>
<dbReference type="GO" id="GO:0005886">
    <property type="term" value="C:plasma membrane"/>
    <property type="evidence" value="ECO:0007669"/>
    <property type="project" value="TreeGrafter"/>
</dbReference>
<dbReference type="GO" id="GO:0005769">
    <property type="term" value="C:early endosome"/>
    <property type="evidence" value="ECO:0007669"/>
    <property type="project" value="TreeGrafter"/>
</dbReference>
<evidence type="ECO:0000256" key="1">
    <source>
        <dbReference type="SAM" id="Phobius"/>
    </source>
</evidence>
<evidence type="ECO:0000313" key="4">
    <source>
        <dbReference type="EMBL" id="CAE0492725.1"/>
    </source>
</evidence>
<keyword evidence="1" id="KW-0812">Transmembrane</keyword>
<dbReference type="Gene3D" id="3.40.190.10">
    <property type="entry name" value="Periplasmic binding protein-like II"/>
    <property type="match status" value="6"/>
</dbReference>
<dbReference type="GO" id="GO:0005615">
    <property type="term" value="C:extracellular space"/>
    <property type="evidence" value="ECO:0007669"/>
    <property type="project" value="TreeGrafter"/>
</dbReference>
<feature type="domain" description="Transferrin-like" evidence="3">
    <location>
        <begin position="807"/>
        <end position="1161"/>
    </location>
</feature>
<feature type="transmembrane region" description="Helical" evidence="1">
    <location>
        <begin position="1291"/>
        <end position="1311"/>
    </location>
</feature>
<organism evidence="4">
    <name type="scientific">Dunaliella tertiolecta</name>
    <name type="common">Green alga</name>
    <dbReference type="NCBI Taxonomy" id="3047"/>
    <lineage>
        <taxon>Eukaryota</taxon>
        <taxon>Viridiplantae</taxon>
        <taxon>Chlorophyta</taxon>
        <taxon>core chlorophytes</taxon>
        <taxon>Chlorophyceae</taxon>
        <taxon>CS clade</taxon>
        <taxon>Chlamydomonadales</taxon>
        <taxon>Dunaliellaceae</taxon>
        <taxon>Dunaliella</taxon>
    </lineage>
</organism>
<dbReference type="GO" id="GO:0055037">
    <property type="term" value="C:recycling endosome"/>
    <property type="evidence" value="ECO:0007669"/>
    <property type="project" value="TreeGrafter"/>
</dbReference>